<name>A0A803XUB6_MELGA</name>
<feature type="region of interest" description="Disordered" evidence="1">
    <location>
        <begin position="1"/>
        <end position="42"/>
    </location>
</feature>
<dbReference type="AlphaFoldDB" id="A0A803XUB6"/>
<reference evidence="2" key="2">
    <citation type="submission" date="2025-08" db="UniProtKB">
        <authorList>
            <consortium name="Ensembl"/>
        </authorList>
    </citation>
    <scope>IDENTIFICATION</scope>
</reference>
<dbReference type="Proteomes" id="UP000001645">
    <property type="component" value="Chromosome 12"/>
</dbReference>
<reference evidence="2 3" key="1">
    <citation type="journal article" date="2010" name="PLoS Biol.">
        <title>Multi-platform next-generation sequencing of the domestic turkey (Meleagris gallopavo): genome assembly and analysis.</title>
        <authorList>
            <person name="Dalloul R.A."/>
            <person name="Long J.A."/>
            <person name="Zimin A.V."/>
            <person name="Aslam L."/>
            <person name="Beal K."/>
            <person name="Blomberg L.A."/>
            <person name="Bouffard P."/>
            <person name="Burt D.W."/>
            <person name="Crasta O."/>
            <person name="Crooijmans R.P."/>
            <person name="Cooper K."/>
            <person name="Coulombe R.A."/>
            <person name="De S."/>
            <person name="Delany M.E."/>
            <person name="Dodgson J.B."/>
            <person name="Dong J.J."/>
            <person name="Evans C."/>
            <person name="Frederickson K.M."/>
            <person name="Flicek P."/>
            <person name="Florea L."/>
            <person name="Folkerts O."/>
            <person name="Groenen M.A."/>
            <person name="Harkins T.T."/>
            <person name="Herrero J."/>
            <person name="Hoffmann S."/>
            <person name="Megens H.J."/>
            <person name="Jiang A."/>
            <person name="de Jong P."/>
            <person name="Kaiser P."/>
            <person name="Kim H."/>
            <person name="Kim K.W."/>
            <person name="Kim S."/>
            <person name="Langenberger D."/>
            <person name="Lee M.K."/>
            <person name="Lee T."/>
            <person name="Mane S."/>
            <person name="Marcais G."/>
            <person name="Marz M."/>
            <person name="McElroy A.P."/>
            <person name="Modise T."/>
            <person name="Nefedov M."/>
            <person name="Notredame C."/>
            <person name="Paton I.R."/>
            <person name="Payne W.S."/>
            <person name="Pertea G."/>
            <person name="Prickett D."/>
            <person name="Puiu D."/>
            <person name="Qioa D."/>
            <person name="Raineri E."/>
            <person name="Ruffier M."/>
            <person name="Salzberg S.L."/>
            <person name="Schatz M.C."/>
            <person name="Scheuring C."/>
            <person name="Schmidt C.J."/>
            <person name="Schroeder S."/>
            <person name="Searle S.M."/>
            <person name="Smith E.J."/>
            <person name="Smith J."/>
            <person name="Sonstegard T.S."/>
            <person name="Stadler P.F."/>
            <person name="Tafer H."/>
            <person name="Tu Z.J."/>
            <person name="Van Tassell C.P."/>
            <person name="Vilella A.J."/>
            <person name="Williams K.P."/>
            <person name="Yorke J.A."/>
            <person name="Zhang L."/>
            <person name="Zhang H.B."/>
            <person name="Zhang X."/>
            <person name="Zhang Y."/>
            <person name="Reed K.M."/>
        </authorList>
    </citation>
    <scope>NUCLEOTIDE SEQUENCE [LARGE SCALE GENOMIC DNA]</scope>
</reference>
<dbReference type="Ensembl" id="ENSMGAT00000032771.1">
    <property type="protein sequence ID" value="ENSMGAP00000023112.1"/>
    <property type="gene ID" value="ENSMGAG00000017683.1"/>
</dbReference>
<organism evidence="2 3">
    <name type="scientific">Meleagris gallopavo</name>
    <name type="common">Wild turkey</name>
    <dbReference type="NCBI Taxonomy" id="9103"/>
    <lineage>
        <taxon>Eukaryota</taxon>
        <taxon>Metazoa</taxon>
        <taxon>Chordata</taxon>
        <taxon>Craniata</taxon>
        <taxon>Vertebrata</taxon>
        <taxon>Euteleostomi</taxon>
        <taxon>Archelosauria</taxon>
        <taxon>Archosauria</taxon>
        <taxon>Dinosauria</taxon>
        <taxon>Saurischia</taxon>
        <taxon>Theropoda</taxon>
        <taxon>Coelurosauria</taxon>
        <taxon>Aves</taxon>
        <taxon>Neognathae</taxon>
        <taxon>Galloanserae</taxon>
        <taxon>Galliformes</taxon>
        <taxon>Phasianidae</taxon>
        <taxon>Meleagridinae</taxon>
        <taxon>Meleagris</taxon>
    </lineage>
</organism>
<accession>A0A803XUB6</accession>
<sequence>MSDYSGLSESSRRTPEKQNIQLRLRPPQNTAENKKQETRKQVSIRTWVLSVS</sequence>
<evidence type="ECO:0000256" key="1">
    <source>
        <dbReference type="SAM" id="MobiDB-lite"/>
    </source>
</evidence>
<proteinExistence type="predicted"/>
<dbReference type="InParanoid" id="A0A803XUB6"/>
<reference evidence="2" key="3">
    <citation type="submission" date="2025-09" db="UniProtKB">
        <authorList>
            <consortium name="Ensembl"/>
        </authorList>
    </citation>
    <scope>IDENTIFICATION</scope>
</reference>
<feature type="compositionally biased region" description="Polar residues" evidence="1">
    <location>
        <begin position="17"/>
        <end position="31"/>
    </location>
</feature>
<evidence type="ECO:0000313" key="3">
    <source>
        <dbReference type="Proteomes" id="UP000001645"/>
    </source>
</evidence>
<evidence type="ECO:0000313" key="2">
    <source>
        <dbReference type="Ensembl" id="ENSMGAP00000023112.1"/>
    </source>
</evidence>
<protein>
    <submittedName>
        <fullName evidence="2">Uncharacterized protein</fullName>
    </submittedName>
</protein>
<keyword evidence="3" id="KW-1185">Reference proteome</keyword>